<evidence type="ECO:0000313" key="2">
    <source>
        <dbReference type="Proteomes" id="UP000247973"/>
    </source>
</evidence>
<proteinExistence type="predicted"/>
<organism evidence="1 2">
    <name type="scientific">Dysgonomonas alginatilytica</name>
    <dbReference type="NCBI Taxonomy" id="1605892"/>
    <lineage>
        <taxon>Bacteria</taxon>
        <taxon>Pseudomonadati</taxon>
        <taxon>Bacteroidota</taxon>
        <taxon>Bacteroidia</taxon>
        <taxon>Bacteroidales</taxon>
        <taxon>Dysgonomonadaceae</taxon>
        <taxon>Dysgonomonas</taxon>
    </lineage>
</organism>
<sequence length="38" mass="4543">MKKLKLEEINPKELIGGFKIDLIYCRMNIPPMDQMMLF</sequence>
<reference evidence="1 2" key="1">
    <citation type="submission" date="2018-03" db="EMBL/GenBank/DDBJ databases">
        <title>Genomic Encyclopedia of Archaeal and Bacterial Type Strains, Phase II (KMG-II): from individual species to whole genera.</title>
        <authorList>
            <person name="Goeker M."/>
        </authorList>
    </citation>
    <scope>NUCLEOTIDE SEQUENCE [LARGE SCALE GENOMIC DNA]</scope>
    <source>
        <strain evidence="1 2">DSM 100214</strain>
    </source>
</reference>
<evidence type="ECO:0000313" key="1">
    <source>
        <dbReference type="EMBL" id="PXV59355.1"/>
    </source>
</evidence>
<accession>A0A2V3PIB8</accession>
<keyword evidence="2" id="KW-1185">Reference proteome</keyword>
<comment type="caution">
    <text evidence="1">The sequence shown here is derived from an EMBL/GenBank/DDBJ whole genome shotgun (WGS) entry which is preliminary data.</text>
</comment>
<dbReference type="EMBL" id="QICL01000037">
    <property type="protein sequence ID" value="PXV59355.1"/>
    <property type="molecule type" value="Genomic_DNA"/>
</dbReference>
<protein>
    <submittedName>
        <fullName evidence="1">Uncharacterized protein</fullName>
    </submittedName>
</protein>
<dbReference type="Proteomes" id="UP000247973">
    <property type="component" value="Unassembled WGS sequence"/>
</dbReference>
<dbReference type="AlphaFoldDB" id="A0A2V3PIB8"/>
<name>A0A2V3PIB8_9BACT</name>
<gene>
    <name evidence="1" type="ORF">CLV62_13721</name>
</gene>